<evidence type="ECO:0000256" key="5">
    <source>
        <dbReference type="ARBA" id="ARBA00023136"/>
    </source>
</evidence>
<dbReference type="PROSITE" id="PS50850">
    <property type="entry name" value="MFS"/>
    <property type="match status" value="1"/>
</dbReference>
<keyword evidence="2" id="KW-0813">Transport</keyword>
<organism evidence="9 10">
    <name type="scientific">Tsukamurella soli</name>
    <dbReference type="NCBI Taxonomy" id="644556"/>
    <lineage>
        <taxon>Bacteria</taxon>
        <taxon>Bacillati</taxon>
        <taxon>Actinomycetota</taxon>
        <taxon>Actinomycetes</taxon>
        <taxon>Mycobacteriales</taxon>
        <taxon>Tsukamurellaceae</taxon>
        <taxon>Tsukamurella</taxon>
    </lineage>
</organism>
<keyword evidence="3 7" id="KW-0812">Transmembrane</keyword>
<feature type="region of interest" description="Disordered" evidence="6">
    <location>
        <begin position="508"/>
        <end position="528"/>
    </location>
</feature>
<evidence type="ECO:0000313" key="10">
    <source>
        <dbReference type="Proteomes" id="UP001500635"/>
    </source>
</evidence>
<accession>A0ABP8KIN7</accession>
<reference evidence="10" key="1">
    <citation type="journal article" date="2019" name="Int. J. Syst. Evol. Microbiol.">
        <title>The Global Catalogue of Microorganisms (GCM) 10K type strain sequencing project: providing services to taxonomists for standard genome sequencing and annotation.</title>
        <authorList>
            <consortium name="The Broad Institute Genomics Platform"/>
            <consortium name="The Broad Institute Genome Sequencing Center for Infectious Disease"/>
            <person name="Wu L."/>
            <person name="Ma J."/>
        </authorList>
    </citation>
    <scope>NUCLEOTIDE SEQUENCE [LARGE SCALE GENOMIC DNA]</scope>
    <source>
        <strain evidence="10">JCM 17688</strain>
    </source>
</reference>
<dbReference type="Proteomes" id="UP001500635">
    <property type="component" value="Unassembled WGS sequence"/>
</dbReference>
<gene>
    <name evidence="9" type="ORF">GCM10023147_50910</name>
</gene>
<dbReference type="InterPro" id="IPR036259">
    <property type="entry name" value="MFS_trans_sf"/>
</dbReference>
<dbReference type="PANTHER" id="PTHR42718:SF9">
    <property type="entry name" value="MAJOR FACILITATOR SUPERFAMILY MULTIDRUG TRANSPORTER MFSC"/>
    <property type="match status" value="1"/>
</dbReference>
<dbReference type="Gene3D" id="1.20.1250.20">
    <property type="entry name" value="MFS general substrate transporter like domains"/>
    <property type="match status" value="1"/>
</dbReference>
<evidence type="ECO:0000256" key="1">
    <source>
        <dbReference type="ARBA" id="ARBA00004651"/>
    </source>
</evidence>
<evidence type="ECO:0000256" key="2">
    <source>
        <dbReference type="ARBA" id="ARBA00022448"/>
    </source>
</evidence>
<feature type="transmembrane region" description="Helical" evidence="7">
    <location>
        <begin position="175"/>
        <end position="197"/>
    </location>
</feature>
<evidence type="ECO:0000256" key="7">
    <source>
        <dbReference type="SAM" id="Phobius"/>
    </source>
</evidence>
<feature type="transmembrane region" description="Helical" evidence="7">
    <location>
        <begin position="49"/>
        <end position="67"/>
    </location>
</feature>
<sequence length="528" mass="54778">MAFASRRGIAIGAGGLAVLLGALDTYVVVSVMNDIMKSVDIPINQLQRVTPIVTCYLLGYIAAMPLLGRLSDRLGRRLVLQLSLLLFAAGSVVTALSDTVPTIVVGRIVQGVASGALLPVTLALAADLWSQRRRAAVLGWVGAAQELGSVLGPVVGVTVVQVVQAHVSAVAPENAWRVVFWANVPLAVIAGLLIQFSVPKAPAAARQRVDLVGGVLLAVTLALAVIGLYNPEPDGVQILPPHGGWILLGAVIALLAFVAWERRAKTRLIDPAGMRVLPFLASCAASVTAGAALMVTLVDVELLAQGVLGKDARDAVFLLVRFLIALPIGAVIGGFVAARVGDRAVAVVGLLVAAAGYVLISDWPTDVLAAQHRLGPLHLPVIDTDLAIAGLGLGLVIGPLSSAALRAVPVAQAGIASALLVVARMTGMLVGVAALTAFGLYRFDKIMNHMPSAPDNASFAERLALISQQTKQAFSEMYGDIFLITAIVCLVGALFALFIAGRHQSDETPLEDTLAPLPSEGLEAPERA</sequence>
<dbReference type="InterPro" id="IPR020846">
    <property type="entry name" value="MFS_dom"/>
</dbReference>
<dbReference type="InterPro" id="IPR005829">
    <property type="entry name" value="Sugar_transporter_CS"/>
</dbReference>
<feature type="transmembrane region" description="Helical" evidence="7">
    <location>
        <begin position="344"/>
        <end position="360"/>
    </location>
</feature>
<feature type="transmembrane region" description="Helical" evidence="7">
    <location>
        <begin position="481"/>
        <end position="500"/>
    </location>
</feature>
<evidence type="ECO:0000313" key="9">
    <source>
        <dbReference type="EMBL" id="GAA4407029.1"/>
    </source>
</evidence>
<evidence type="ECO:0000259" key="8">
    <source>
        <dbReference type="PROSITE" id="PS50850"/>
    </source>
</evidence>
<keyword evidence="10" id="KW-1185">Reference proteome</keyword>
<comment type="caution">
    <text evidence="9">The sequence shown here is derived from an EMBL/GenBank/DDBJ whole genome shotgun (WGS) entry which is preliminary data.</text>
</comment>
<feature type="transmembrane region" description="Helical" evidence="7">
    <location>
        <begin position="137"/>
        <end position="163"/>
    </location>
</feature>
<feature type="domain" description="Major facilitator superfamily (MFS) profile" evidence="8">
    <location>
        <begin position="10"/>
        <end position="504"/>
    </location>
</feature>
<keyword evidence="5 7" id="KW-0472">Membrane</keyword>
<evidence type="ECO:0000256" key="6">
    <source>
        <dbReference type="SAM" id="MobiDB-lite"/>
    </source>
</evidence>
<feature type="transmembrane region" description="Helical" evidence="7">
    <location>
        <begin position="209"/>
        <end position="230"/>
    </location>
</feature>
<feature type="transmembrane region" description="Helical" evidence="7">
    <location>
        <begin position="272"/>
        <end position="295"/>
    </location>
</feature>
<feature type="transmembrane region" description="Helical" evidence="7">
    <location>
        <begin position="386"/>
        <end position="405"/>
    </location>
</feature>
<dbReference type="PROSITE" id="PS00216">
    <property type="entry name" value="SUGAR_TRANSPORT_1"/>
    <property type="match status" value="1"/>
</dbReference>
<proteinExistence type="predicted"/>
<feature type="transmembrane region" description="Helical" evidence="7">
    <location>
        <begin position="417"/>
        <end position="441"/>
    </location>
</feature>
<feature type="transmembrane region" description="Helical" evidence="7">
    <location>
        <begin position="79"/>
        <end position="97"/>
    </location>
</feature>
<dbReference type="SUPFAM" id="SSF103473">
    <property type="entry name" value="MFS general substrate transporter"/>
    <property type="match status" value="1"/>
</dbReference>
<dbReference type="PRINTS" id="PR01036">
    <property type="entry name" value="TCRTETB"/>
</dbReference>
<dbReference type="Gene3D" id="1.20.1720.10">
    <property type="entry name" value="Multidrug resistance protein D"/>
    <property type="match status" value="1"/>
</dbReference>
<comment type="subcellular location">
    <subcellularLocation>
        <location evidence="1">Cell membrane</location>
        <topology evidence="1">Multi-pass membrane protein</topology>
    </subcellularLocation>
</comment>
<dbReference type="CDD" id="cd17321">
    <property type="entry name" value="MFS_MMR_MDR_like"/>
    <property type="match status" value="1"/>
</dbReference>
<dbReference type="Pfam" id="PF07690">
    <property type="entry name" value="MFS_1"/>
    <property type="match status" value="1"/>
</dbReference>
<keyword evidence="4 7" id="KW-1133">Transmembrane helix</keyword>
<feature type="transmembrane region" description="Helical" evidence="7">
    <location>
        <begin position="242"/>
        <end position="260"/>
    </location>
</feature>
<evidence type="ECO:0000256" key="3">
    <source>
        <dbReference type="ARBA" id="ARBA00022692"/>
    </source>
</evidence>
<feature type="transmembrane region" description="Helical" evidence="7">
    <location>
        <begin position="103"/>
        <end position="125"/>
    </location>
</feature>
<protein>
    <submittedName>
        <fullName evidence="9">MFS transporter</fullName>
    </submittedName>
</protein>
<feature type="transmembrane region" description="Helical" evidence="7">
    <location>
        <begin position="315"/>
        <end position="337"/>
    </location>
</feature>
<dbReference type="EMBL" id="BAABFR010000169">
    <property type="protein sequence ID" value="GAA4407029.1"/>
    <property type="molecule type" value="Genomic_DNA"/>
</dbReference>
<dbReference type="PANTHER" id="PTHR42718">
    <property type="entry name" value="MAJOR FACILITATOR SUPERFAMILY MULTIDRUG TRANSPORTER MFSC"/>
    <property type="match status" value="1"/>
</dbReference>
<dbReference type="InterPro" id="IPR011701">
    <property type="entry name" value="MFS"/>
</dbReference>
<name>A0ABP8KIN7_9ACTN</name>
<evidence type="ECO:0000256" key="4">
    <source>
        <dbReference type="ARBA" id="ARBA00022989"/>
    </source>
</evidence>